<proteinExistence type="predicted"/>
<dbReference type="PANTHER" id="PTHR10285">
    <property type="entry name" value="URIDINE KINASE"/>
    <property type="match status" value="1"/>
</dbReference>
<sequence>MRPKWLVVGLCGVTNSGKTSLAKSLQARYPGAHYICQDSYFRPVTWQGHIYVPEVDHFNWDIMSALDMETMVNDVHQLVDGEPEGSEQGILILDGFLLLCHEEISKMCNIKVYIDLEYDEVKRRRETRSYDPPDPPGYFDKIVWPQSRQVRQQIISTFGDELLLLNGKDLIEANATKISMKIDTLLKSSSR</sequence>
<evidence type="ECO:0008006" key="3">
    <source>
        <dbReference type="Google" id="ProtNLM"/>
    </source>
</evidence>
<protein>
    <recommendedName>
        <fullName evidence="3">Nicotinamide riboside kinase 1</fullName>
    </recommendedName>
</protein>
<reference evidence="1" key="1">
    <citation type="submission" date="2022-01" db="EMBL/GenBank/DDBJ databases">
        <authorList>
            <person name="King R."/>
        </authorList>
    </citation>
    <scope>NUCLEOTIDE SEQUENCE</scope>
</reference>
<evidence type="ECO:0000313" key="1">
    <source>
        <dbReference type="EMBL" id="CAH1397749.1"/>
    </source>
</evidence>
<gene>
    <name evidence="1" type="ORF">NEZAVI_LOCUS7529</name>
</gene>
<dbReference type="Proteomes" id="UP001152798">
    <property type="component" value="Chromosome 4"/>
</dbReference>
<name>A0A9P0ML06_NEZVI</name>
<organism evidence="1 2">
    <name type="scientific">Nezara viridula</name>
    <name type="common">Southern green stink bug</name>
    <name type="synonym">Cimex viridulus</name>
    <dbReference type="NCBI Taxonomy" id="85310"/>
    <lineage>
        <taxon>Eukaryota</taxon>
        <taxon>Metazoa</taxon>
        <taxon>Ecdysozoa</taxon>
        <taxon>Arthropoda</taxon>
        <taxon>Hexapoda</taxon>
        <taxon>Insecta</taxon>
        <taxon>Pterygota</taxon>
        <taxon>Neoptera</taxon>
        <taxon>Paraneoptera</taxon>
        <taxon>Hemiptera</taxon>
        <taxon>Heteroptera</taxon>
        <taxon>Panheteroptera</taxon>
        <taxon>Pentatomomorpha</taxon>
        <taxon>Pentatomoidea</taxon>
        <taxon>Pentatomidae</taxon>
        <taxon>Pentatominae</taxon>
        <taxon>Nezara</taxon>
    </lineage>
</organism>
<dbReference type="InterPro" id="IPR027417">
    <property type="entry name" value="P-loop_NTPase"/>
</dbReference>
<evidence type="ECO:0000313" key="2">
    <source>
        <dbReference type="Proteomes" id="UP001152798"/>
    </source>
</evidence>
<dbReference type="Pfam" id="PF13238">
    <property type="entry name" value="AAA_18"/>
    <property type="match status" value="1"/>
</dbReference>
<dbReference type="Gene3D" id="3.40.50.300">
    <property type="entry name" value="P-loop containing nucleotide triphosphate hydrolases"/>
    <property type="match status" value="1"/>
</dbReference>
<accession>A0A9P0ML06</accession>
<dbReference type="AlphaFoldDB" id="A0A9P0ML06"/>
<dbReference type="OrthoDB" id="10041966at2759"/>
<keyword evidence="2" id="KW-1185">Reference proteome</keyword>
<dbReference type="EMBL" id="OV725080">
    <property type="protein sequence ID" value="CAH1397749.1"/>
    <property type="molecule type" value="Genomic_DNA"/>
</dbReference>
<dbReference type="SUPFAM" id="SSF52540">
    <property type="entry name" value="P-loop containing nucleoside triphosphate hydrolases"/>
    <property type="match status" value="1"/>
</dbReference>